<keyword evidence="3" id="KW-1185">Reference proteome</keyword>
<name>A0ABN8XSX4_RANTA</name>
<evidence type="ECO:0000313" key="2">
    <source>
        <dbReference type="EMBL" id="CAI9152498.1"/>
    </source>
</evidence>
<protein>
    <submittedName>
        <fullName evidence="2">Uncharacterized protein</fullName>
    </submittedName>
</protein>
<sequence>MQSHARVLRPSTYGFGGDTVQPILEGQSSDAERGNLRQGEGLRPEPWTQVPRLLRRERTGPQPGPQVRLGLAPPLPHGSLGADDPCDLWGEGAVRGLDHRHGS</sequence>
<gene>
    <name evidence="2" type="ORF">MRATA1EN1_LOCUS1460</name>
</gene>
<dbReference type="EMBL" id="OX459937">
    <property type="protein sequence ID" value="CAI9152498.1"/>
    <property type="molecule type" value="Genomic_DNA"/>
</dbReference>
<evidence type="ECO:0000313" key="3">
    <source>
        <dbReference type="Proteomes" id="UP001176941"/>
    </source>
</evidence>
<reference evidence="2" key="1">
    <citation type="submission" date="2023-04" db="EMBL/GenBank/DDBJ databases">
        <authorList>
            <consortium name="ELIXIR-Norway"/>
        </authorList>
    </citation>
    <scope>NUCLEOTIDE SEQUENCE [LARGE SCALE GENOMIC DNA]</scope>
</reference>
<proteinExistence type="predicted"/>
<accession>A0ABN8XSX4</accession>
<feature type="region of interest" description="Disordered" evidence="1">
    <location>
        <begin position="1"/>
        <end position="103"/>
    </location>
</feature>
<feature type="compositionally biased region" description="Basic and acidic residues" evidence="1">
    <location>
        <begin position="30"/>
        <end position="43"/>
    </location>
</feature>
<evidence type="ECO:0000256" key="1">
    <source>
        <dbReference type="SAM" id="MobiDB-lite"/>
    </source>
</evidence>
<dbReference type="Proteomes" id="UP001176941">
    <property type="component" value="Chromosome 1"/>
</dbReference>
<organism evidence="2 3">
    <name type="scientific">Rangifer tarandus platyrhynchus</name>
    <name type="common">Svalbard reindeer</name>
    <dbReference type="NCBI Taxonomy" id="3082113"/>
    <lineage>
        <taxon>Eukaryota</taxon>
        <taxon>Metazoa</taxon>
        <taxon>Chordata</taxon>
        <taxon>Craniata</taxon>
        <taxon>Vertebrata</taxon>
        <taxon>Euteleostomi</taxon>
        <taxon>Mammalia</taxon>
        <taxon>Eutheria</taxon>
        <taxon>Laurasiatheria</taxon>
        <taxon>Artiodactyla</taxon>
        <taxon>Ruminantia</taxon>
        <taxon>Pecora</taxon>
        <taxon>Cervidae</taxon>
        <taxon>Odocoileinae</taxon>
        <taxon>Rangifer</taxon>
    </lineage>
</organism>